<dbReference type="OrthoDB" id="5272396at2759"/>
<keyword evidence="2" id="KW-1185">Reference proteome</keyword>
<comment type="caution">
    <text evidence="1">The sequence shown here is derived from an EMBL/GenBank/DDBJ whole genome shotgun (WGS) entry which is preliminary data.</text>
</comment>
<sequence length="254" mass="28891">MPPRKKQFVEAKLATSSTASPGFKLWASGTKLFSGESLTKAVSQWRVNTGSLTQSVEVRHIELFTLKPLVITEGAYKGRHVLMLQPVTITDYFRFMDLPPELRKMVYDLVLLEKSEKITIESYKPVGQPRRPVRQGFRYTGRNDHRGMTWDKTRGKWIGQLPSNLGVLRALYKARKNDDTAVSVFDIIKLPESEVCRQCKYNKEHASYRCRNMACGYPCAEQEEHYKAFAPKLRAAIANQLGITRFLADGSVGE</sequence>
<reference evidence="1 2" key="1">
    <citation type="submission" date="2017-03" db="EMBL/GenBank/DDBJ databases">
        <title>Genomes of endolithic fungi from Antarctica.</title>
        <authorList>
            <person name="Coleine C."/>
            <person name="Masonjones S."/>
            <person name="Stajich J.E."/>
        </authorList>
    </citation>
    <scope>NUCLEOTIDE SEQUENCE [LARGE SCALE GENOMIC DNA]</scope>
    <source>
        <strain evidence="1 2">CCFEE 5184</strain>
    </source>
</reference>
<evidence type="ECO:0000313" key="1">
    <source>
        <dbReference type="EMBL" id="TKA63477.1"/>
    </source>
</evidence>
<dbReference type="Proteomes" id="UP000309340">
    <property type="component" value="Unassembled WGS sequence"/>
</dbReference>
<proteinExistence type="predicted"/>
<gene>
    <name evidence="1" type="ORF">B0A55_10615</name>
</gene>
<name>A0A4U0WL29_9PEZI</name>
<organism evidence="1 2">
    <name type="scientific">Friedmanniomyces simplex</name>
    <dbReference type="NCBI Taxonomy" id="329884"/>
    <lineage>
        <taxon>Eukaryota</taxon>
        <taxon>Fungi</taxon>
        <taxon>Dikarya</taxon>
        <taxon>Ascomycota</taxon>
        <taxon>Pezizomycotina</taxon>
        <taxon>Dothideomycetes</taxon>
        <taxon>Dothideomycetidae</taxon>
        <taxon>Mycosphaerellales</taxon>
        <taxon>Teratosphaeriaceae</taxon>
        <taxon>Friedmanniomyces</taxon>
    </lineage>
</organism>
<evidence type="ECO:0000313" key="2">
    <source>
        <dbReference type="Proteomes" id="UP000309340"/>
    </source>
</evidence>
<dbReference type="AlphaFoldDB" id="A0A4U0WL29"/>
<dbReference type="EMBL" id="NAJQ01000940">
    <property type="protein sequence ID" value="TKA63477.1"/>
    <property type="molecule type" value="Genomic_DNA"/>
</dbReference>
<protein>
    <submittedName>
        <fullName evidence="1">Uncharacterized protein</fullName>
    </submittedName>
</protein>
<accession>A0A4U0WL29</accession>